<feature type="transmembrane region" description="Helical" evidence="4">
    <location>
        <begin position="6"/>
        <end position="24"/>
    </location>
</feature>
<feature type="domain" description="Fatty acid hydroxylase" evidence="5">
    <location>
        <begin position="11"/>
        <end position="138"/>
    </location>
</feature>
<dbReference type="Pfam" id="PF04116">
    <property type="entry name" value="FA_hydroxylase"/>
    <property type="match status" value="1"/>
</dbReference>
<evidence type="ECO:0000259" key="5">
    <source>
        <dbReference type="Pfam" id="PF04116"/>
    </source>
</evidence>
<comment type="caution">
    <text evidence="6">The sequence shown here is derived from an EMBL/GenBank/DDBJ whole genome shotgun (WGS) entry which is preliminary data.</text>
</comment>
<dbReference type="GO" id="GO:0016119">
    <property type="term" value="P:carotene metabolic process"/>
    <property type="evidence" value="ECO:0007669"/>
    <property type="project" value="TreeGrafter"/>
</dbReference>
<name>A0A8T4H6M7_9SPHI</name>
<dbReference type="GO" id="GO:0005506">
    <property type="term" value="F:iron ion binding"/>
    <property type="evidence" value="ECO:0007669"/>
    <property type="project" value="InterPro"/>
</dbReference>
<feature type="transmembrane region" description="Helical" evidence="4">
    <location>
        <begin position="76"/>
        <end position="99"/>
    </location>
</feature>
<keyword evidence="4" id="KW-1133">Transmembrane helix</keyword>
<dbReference type="Proteomes" id="UP000679691">
    <property type="component" value="Unassembled WGS sequence"/>
</dbReference>
<reference evidence="6" key="1">
    <citation type="submission" date="2021-03" db="EMBL/GenBank/DDBJ databases">
        <authorList>
            <person name="Lu T."/>
            <person name="Wang Q."/>
            <person name="Han X."/>
        </authorList>
    </citation>
    <scope>NUCLEOTIDE SEQUENCE</scope>
    <source>
        <strain evidence="6">WQ 2009</strain>
    </source>
</reference>
<evidence type="ECO:0000256" key="2">
    <source>
        <dbReference type="ARBA" id="ARBA00022746"/>
    </source>
</evidence>
<protein>
    <submittedName>
        <fullName evidence="6">Sterol desaturase family protein</fullName>
    </submittedName>
</protein>
<dbReference type="AlphaFoldDB" id="A0A8T4H6M7"/>
<feature type="transmembrane region" description="Helical" evidence="4">
    <location>
        <begin position="53"/>
        <end position="70"/>
    </location>
</feature>
<evidence type="ECO:0000313" key="6">
    <source>
        <dbReference type="EMBL" id="MBP3942712.1"/>
    </source>
</evidence>
<keyword evidence="2" id="KW-0125">Carotenoid biosynthesis</keyword>
<keyword evidence="4" id="KW-0472">Membrane</keyword>
<dbReference type="GO" id="GO:0016123">
    <property type="term" value="P:xanthophyll biosynthetic process"/>
    <property type="evidence" value="ECO:0007669"/>
    <property type="project" value="TreeGrafter"/>
</dbReference>
<evidence type="ECO:0000256" key="1">
    <source>
        <dbReference type="ARBA" id="ARBA00009324"/>
    </source>
</evidence>
<dbReference type="InterPro" id="IPR045019">
    <property type="entry name" value="BETA-OHASE-like"/>
</dbReference>
<evidence type="ECO:0000313" key="7">
    <source>
        <dbReference type="Proteomes" id="UP000679691"/>
    </source>
</evidence>
<evidence type="ECO:0000256" key="3">
    <source>
        <dbReference type="ARBA" id="ARBA00023002"/>
    </source>
</evidence>
<dbReference type="PANTHER" id="PTHR31899:SF9">
    <property type="entry name" value="BETA-CAROTENE 3-HYDROXYLASE 1, CHLOROPLASTIC"/>
    <property type="match status" value="1"/>
</dbReference>
<keyword evidence="4" id="KW-0812">Transmembrane</keyword>
<proteinExistence type="inferred from homology"/>
<keyword evidence="7" id="KW-1185">Reference proteome</keyword>
<keyword evidence="3" id="KW-0560">Oxidoreductase</keyword>
<gene>
    <name evidence="6" type="ORF">J5U18_03890</name>
</gene>
<dbReference type="InterPro" id="IPR006694">
    <property type="entry name" value="Fatty_acid_hydroxylase"/>
</dbReference>
<dbReference type="RefSeq" id="WP_353546194.1">
    <property type="nucleotide sequence ID" value="NZ_JAGKSB010000003.1"/>
</dbReference>
<accession>A0A8T4H6M7</accession>
<comment type="similarity">
    <text evidence="1">Belongs to the sterol desaturase family.</text>
</comment>
<dbReference type="EMBL" id="JAGKSB010000003">
    <property type="protein sequence ID" value="MBP3942712.1"/>
    <property type="molecule type" value="Genomic_DNA"/>
</dbReference>
<dbReference type="GO" id="GO:0010291">
    <property type="term" value="F:beta-carotene 3-hydroxylase activity"/>
    <property type="evidence" value="ECO:0007669"/>
    <property type="project" value="TreeGrafter"/>
</dbReference>
<organism evidence="6 7">
    <name type="scientific">Rhinopithecimicrobium faecis</name>
    <dbReference type="NCBI Taxonomy" id="2820698"/>
    <lineage>
        <taxon>Bacteria</taxon>
        <taxon>Pseudomonadati</taxon>
        <taxon>Bacteroidota</taxon>
        <taxon>Sphingobacteriia</taxon>
        <taxon>Sphingobacteriales</taxon>
        <taxon>Sphingobacteriaceae</taxon>
        <taxon>Rhinopithecimicrobium</taxon>
    </lineage>
</organism>
<dbReference type="PANTHER" id="PTHR31899">
    <property type="entry name" value="BETA-CAROTENE 3-HYDROXYLASE 1, CHLOROPLASTIC"/>
    <property type="match status" value="1"/>
</dbReference>
<sequence length="158" mass="18854">MNWILGIGITLLVFCLMEGITWLTHRYIMHGFLWTLHRDHHQPSEGPLERNDLFAIIFAIPCILLFYFGTYSDYTWLTYIALGILLYGIAYFVVHDIIIHQRVKWLSRSKNKYVRALRWAHKMHHKHTGADPGESFGFLWVEFKYWKKILKDDARNKS</sequence>
<evidence type="ECO:0000256" key="4">
    <source>
        <dbReference type="SAM" id="Phobius"/>
    </source>
</evidence>